<sequence>MLVLSCNSSTNNHLPANDSTEPAKKDTPIALAPAQIPKDTTKLGGLWFLQPVLASDTATGKIPRLEFNLATKKFTGNTGCNNMSGSFDFTDTTLQFNQRIVTTKMVCVGYNEKAFLESLLRTNSYKLQSGMLILMFDQTELSRWTRKVAPKPVINKA</sequence>
<dbReference type="InterPro" id="IPR038670">
    <property type="entry name" value="HslJ-like_sf"/>
</dbReference>
<gene>
    <name evidence="3" type="ORF">A3860_03180</name>
</gene>
<dbReference type="Proteomes" id="UP000192796">
    <property type="component" value="Unassembled WGS sequence"/>
</dbReference>
<dbReference type="InterPro" id="IPR053147">
    <property type="entry name" value="Hsp_HslJ-like"/>
</dbReference>
<dbReference type="PANTHER" id="PTHR35535">
    <property type="entry name" value="HEAT SHOCK PROTEIN HSLJ"/>
    <property type="match status" value="1"/>
</dbReference>
<evidence type="ECO:0000313" key="4">
    <source>
        <dbReference type="Proteomes" id="UP000192796"/>
    </source>
</evidence>
<feature type="domain" description="DUF306" evidence="2">
    <location>
        <begin position="45"/>
        <end position="139"/>
    </location>
</feature>
<accession>A0A1V9G9N8</accession>
<feature type="compositionally biased region" description="Polar residues" evidence="1">
    <location>
        <begin position="1"/>
        <end position="20"/>
    </location>
</feature>
<reference evidence="3 4" key="1">
    <citation type="submission" date="2016-03" db="EMBL/GenBank/DDBJ databases">
        <title>Niastella vici sp. nov., isolated from farmland soil.</title>
        <authorList>
            <person name="Chen L."/>
            <person name="Wang D."/>
            <person name="Yang S."/>
            <person name="Wang G."/>
        </authorList>
    </citation>
    <scope>NUCLEOTIDE SEQUENCE [LARGE SCALE GENOMIC DNA]</scope>
    <source>
        <strain evidence="3 4">DJ57</strain>
    </source>
</reference>
<dbReference type="PANTHER" id="PTHR35535:SF2">
    <property type="entry name" value="DUF306 DOMAIN-CONTAINING PROTEIN"/>
    <property type="match status" value="1"/>
</dbReference>
<keyword evidence="4" id="KW-1185">Reference proteome</keyword>
<dbReference type="RefSeq" id="WP_158085125.1">
    <property type="nucleotide sequence ID" value="NZ_LVYD01000001.1"/>
</dbReference>
<dbReference type="EMBL" id="LVYD01000001">
    <property type="protein sequence ID" value="OQP67369.1"/>
    <property type="molecule type" value="Genomic_DNA"/>
</dbReference>
<dbReference type="InterPro" id="IPR005184">
    <property type="entry name" value="DUF306_Meta_HslJ"/>
</dbReference>
<comment type="caution">
    <text evidence="3">The sequence shown here is derived from an EMBL/GenBank/DDBJ whole genome shotgun (WGS) entry which is preliminary data.</text>
</comment>
<evidence type="ECO:0000313" key="3">
    <source>
        <dbReference type="EMBL" id="OQP67369.1"/>
    </source>
</evidence>
<dbReference type="AlphaFoldDB" id="A0A1V9G9N8"/>
<organism evidence="3 4">
    <name type="scientific">Niastella vici</name>
    <dbReference type="NCBI Taxonomy" id="1703345"/>
    <lineage>
        <taxon>Bacteria</taxon>
        <taxon>Pseudomonadati</taxon>
        <taxon>Bacteroidota</taxon>
        <taxon>Chitinophagia</taxon>
        <taxon>Chitinophagales</taxon>
        <taxon>Chitinophagaceae</taxon>
        <taxon>Niastella</taxon>
    </lineage>
</organism>
<feature type="region of interest" description="Disordered" evidence="1">
    <location>
        <begin position="1"/>
        <end position="25"/>
    </location>
</feature>
<dbReference type="Pfam" id="PF03724">
    <property type="entry name" value="META"/>
    <property type="match status" value="1"/>
</dbReference>
<evidence type="ECO:0000259" key="2">
    <source>
        <dbReference type="Pfam" id="PF03724"/>
    </source>
</evidence>
<evidence type="ECO:0000256" key="1">
    <source>
        <dbReference type="SAM" id="MobiDB-lite"/>
    </source>
</evidence>
<dbReference type="Gene3D" id="2.40.128.270">
    <property type="match status" value="1"/>
</dbReference>
<proteinExistence type="predicted"/>
<protein>
    <recommendedName>
        <fullName evidence="2">DUF306 domain-containing protein</fullName>
    </recommendedName>
</protein>
<name>A0A1V9G9N8_9BACT</name>
<dbReference type="OrthoDB" id="880459at2"/>
<dbReference type="STRING" id="1703345.A3860_03180"/>